<protein>
    <submittedName>
        <fullName evidence="1">Uncharacterized protein</fullName>
    </submittedName>
</protein>
<keyword evidence="2" id="KW-1185">Reference proteome</keyword>
<gene>
    <name evidence="1" type="ORF">K435DRAFT_877552</name>
</gene>
<accession>A0A4S8KPN5</accession>
<dbReference type="Proteomes" id="UP000297245">
    <property type="component" value="Unassembled WGS sequence"/>
</dbReference>
<sequence length="178" mass="19694">MSTVWLMVDDTDSRLSYQGAWTPMTLNTTQAEKYQQLSNGLLPNGPVFDNTLHETRSNVSVSFSFNGKFLHIASLSFSEFEVGSSFLITRTIISSVLKKTETHRSTAHSMVGSDEVANFLNFPTVGQGPVNNVLFCVIQGSSTINGKDSKFQPGEHELQINVTNPNGTMGWFFDYINV</sequence>
<dbReference type="OrthoDB" id="3052647at2759"/>
<evidence type="ECO:0000313" key="1">
    <source>
        <dbReference type="EMBL" id="THU77664.1"/>
    </source>
</evidence>
<organism evidence="1 2">
    <name type="scientific">Dendrothele bispora (strain CBS 962.96)</name>
    <dbReference type="NCBI Taxonomy" id="1314807"/>
    <lineage>
        <taxon>Eukaryota</taxon>
        <taxon>Fungi</taxon>
        <taxon>Dikarya</taxon>
        <taxon>Basidiomycota</taxon>
        <taxon>Agaricomycotina</taxon>
        <taxon>Agaricomycetes</taxon>
        <taxon>Agaricomycetidae</taxon>
        <taxon>Agaricales</taxon>
        <taxon>Agaricales incertae sedis</taxon>
        <taxon>Dendrothele</taxon>
    </lineage>
</organism>
<dbReference type="AlphaFoldDB" id="A0A4S8KPN5"/>
<proteinExistence type="predicted"/>
<name>A0A4S8KPN5_DENBC</name>
<reference evidence="1 2" key="1">
    <citation type="journal article" date="2019" name="Nat. Ecol. Evol.">
        <title>Megaphylogeny resolves global patterns of mushroom evolution.</title>
        <authorList>
            <person name="Varga T."/>
            <person name="Krizsan K."/>
            <person name="Foldi C."/>
            <person name="Dima B."/>
            <person name="Sanchez-Garcia M."/>
            <person name="Sanchez-Ramirez S."/>
            <person name="Szollosi G.J."/>
            <person name="Szarkandi J.G."/>
            <person name="Papp V."/>
            <person name="Albert L."/>
            <person name="Andreopoulos W."/>
            <person name="Angelini C."/>
            <person name="Antonin V."/>
            <person name="Barry K.W."/>
            <person name="Bougher N.L."/>
            <person name="Buchanan P."/>
            <person name="Buyck B."/>
            <person name="Bense V."/>
            <person name="Catcheside P."/>
            <person name="Chovatia M."/>
            <person name="Cooper J."/>
            <person name="Damon W."/>
            <person name="Desjardin D."/>
            <person name="Finy P."/>
            <person name="Geml J."/>
            <person name="Haridas S."/>
            <person name="Hughes K."/>
            <person name="Justo A."/>
            <person name="Karasinski D."/>
            <person name="Kautmanova I."/>
            <person name="Kiss B."/>
            <person name="Kocsube S."/>
            <person name="Kotiranta H."/>
            <person name="LaButti K.M."/>
            <person name="Lechner B.E."/>
            <person name="Liimatainen K."/>
            <person name="Lipzen A."/>
            <person name="Lukacs Z."/>
            <person name="Mihaltcheva S."/>
            <person name="Morgado L.N."/>
            <person name="Niskanen T."/>
            <person name="Noordeloos M.E."/>
            <person name="Ohm R.A."/>
            <person name="Ortiz-Santana B."/>
            <person name="Ovrebo C."/>
            <person name="Racz N."/>
            <person name="Riley R."/>
            <person name="Savchenko A."/>
            <person name="Shiryaev A."/>
            <person name="Soop K."/>
            <person name="Spirin V."/>
            <person name="Szebenyi C."/>
            <person name="Tomsovsky M."/>
            <person name="Tulloss R.E."/>
            <person name="Uehling J."/>
            <person name="Grigoriev I.V."/>
            <person name="Vagvolgyi C."/>
            <person name="Papp T."/>
            <person name="Martin F.M."/>
            <person name="Miettinen O."/>
            <person name="Hibbett D.S."/>
            <person name="Nagy L.G."/>
        </authorList>
    </citation>
    <scope>NUCLEOTIDE SEQUENCE [LARGE SCALE GENOMIC DNA]</scope>
    <source>
        <strain evidence="1 2">CBS 962.96</strain>
    </source>
</reference>
<dbReference type="EMBL" id="ML180369">
    <property type="protein sequence ID" value="THU77664.1"/>
    <property type="molecule type" value="Genomic_DNA"/>
</dbReference>
<evidence type="ECO:0000313" key="2">
    <source>
        <dbReference type="Proteomes" id="UP000297245"/>
    </source>
</evidence>